<protein>
    <submittedName>
        <fullName evidence="1">Uncharacterized protein</fullName>
    </submittedName>
</protein>
<dbReference type="Proteomes" id="UP000014012">
    <property type="component" value="Unassembled WGS sequence"/>
</dbReference>
<reference evidence="1 2" key="1">
    <citation type="journal article" date="2013" name="Genome Announc.">
        <title>Genome Sequence of Plesiomonas shigelloides Strain 302-73 (Serotype O1).</title>
        <authorList>
            <person name="Pique N."/>
            <person name="Aquilini E."/>
            <person name="Alioto T."/>
            <person name="Minana-Galbis D."/>
            <person name="Tomas J.M."/>
        </authorList>
    </citation>
    <scope>NUCLEOTIDE SEQUENCE [LARGE SCALE GENOMIC DNA]</scope>
    <source>
        <strain evidence="1 2">302-73</strain>
    </source>
</reference>
<gene>
    <name evidence="1" type="ORF">PLESHI_12055</name>
</gene>
<dbReference type="OrthoDB" id="9969286at2"/>
<dbReference type="EMBL" id="AQQO01000351">
    <property type="protein sequence ID" value="EON88135.1"/>
    <property type="molecule type" value="Genomic_DNA"/>
</dbReference>
<evidence type="ECO:0000313" key="2">
    <source>
        <dbReference type="Proteomes" id="UP000014012"/>
    </source>
</evidence>
<dbReference type="HOGENOM" id="CLU_1494910_0_0_6"/>
<accession>R8AP77</accession>
<comment type="caution">
    <text evidence="1">The sequence shown here is derived from an EMBL/GenBank/DDBJ whole genome shotgun (WGS) entry which is preliminary data.</text>
</comment>
<proteinExistence type="predicted"/>
<keyword evidence="2" id="KW-1185">Reference proteome</keyword>
<evidence type="ECO:0000313" key="1">
    <source>
        <dbReference type="EMBL" id="EON88135.1"/>
    </source>
</evidence>
<dbReference type="AlphaFoldDB" id="R8AP77"/>
<name>R8AP77_PLESH</name>
<dbReference type="RefSeq" id="WP_010864017.1">
    <property type="nucleotide sequence ID" value="NZ_KB944511.1"/>
</dbReference>
<organism evidence="1 2">
    <name type="scientific">Plesiomonas shigelloides 302-73</name>
    <dbReference type="NCBI Taxonomy" id="1315976"/>
    <lineage>
        <taxon>Bacteria</taxon>
        <taxon>Pseudomonadati</taxon>
        <taxon>Pseudomonadota</taxon>
        <taxon>Gammaproteobacteria</taxon>
        <taxon>Enterobacterales</taxon>
        <taxon>Enterobacteriaceae</taxon>
        <taxon>Plesiomonas</taxon>
    </lineage>
</organism>
<sequence>MKKIMWIAIIFVVLLLCAEFMFKGNGMGAFNKQVWSASDFASLMKDETMVEVYKPSPKEVIGNVGIEIVLSEPNLRTATVQISSYRLYDKAQSNIYIGPYKEIIVLDADKAMLGDGGSKDDGYDVLEITFIDKVNLVTYTCTQERPFHMWKLNKIVTINFLSQRKLDKNGEPYCYEAYVH</sequence>